<reference evidence="3 4" key="1">
    <citation type="submission" date="2015-09" db="EMBL/GenBank/DDBJ databases">
        <title>Identification and resolution of microdiversity through metagenomic sequencing of parallel consortia.</title>
        <authorList>
            <person name="Nelson W.C."/>
            <person name="Romine M.F."/>
            <person name="Lindemann S.R."/>
        </authorList>
    </citation>
    <scope>NUCLEOTIDE SEQUENCE [LARGE SCALE GENOMIC DNA]</scope>
    <source>
        <strain evidence="3">HL-49</strain>
    </source>
</reference>
<dbReference type="InterPro" id="IPR019734">
    <property type="entry name" value="TPR_rpt"/>
</dbReference>
<keyword evidence="1" id="KW-0802">TPR repeat</keyword>
<evidence type="ECO:0000313" key="4">
    <source>
        <dbReference type="Proteomes" id="UP000050421"/>
    </source>
</evidence>
<organism evidence="3 4">
    <name type="scientific">Algoriphagus marincola HL-49</name>
    <dbReference type="NCBI Taxonomy" id="1305737"/>
    <lineage>
        <taxon>Bacteria</taxon>
        <taxon>Pseudomonadati</taxon>
        <taxon>Bacteroidota</taxon>
        <taxon>Cytophagia</taxon>
        <taxon>Cytophagales</taxon>
        <taxon>Cyclobacteriaceae</taxon>
        <taxon>Algoriphagus</taxon>
    </lineage>
</organism>
<feature type="region of interest" description="Disordered" evidence="2">
    <location>
        <begin position="146"/>
        <end position="165"/>
    </location>
</feature>
<gene>
    <name evidence="3" type="ORF">HLUCCX10_00700</name>
</gene>
<comment type="caution">
    <text evidence="3">The sequence shown here is derived from an EMBL/GenBank/DDBJ whole genome shotgun (WGS) entry which is preliminary data.</text>
</comment>
<dbReference type="PROSITE" id="PS50005">
    <property type="entry name" value="TPR"/>
    <property type="match status" value="1"/>
</dbReference>
<dbReference type="STRING" id="1305737.GCA_000526355_01258"/>
<dbReference type="PATRIC" id="fig|1305737.6.peg.600"/>
<evidence type="ECO:0000256" key="1">
    <source>
        <dbReference type="PROSITE-ProRule" id="PRU00339"/>
    </source>
</evidence>
<dbReference type="AlphaFoldDB" id="A0A0P7XRV4"/>
<accession>A0A0P7XRV4</accession>
<dbReference type="EMBL" id="LJXT01000003">
    <property type="protein sequence ID" value="KPQ19965.1"/>
    <property type="molecule type" value="Genomic_DNA"/>
</dbReference>
<sequence>MNGGKLIIGLLLLIPSSWMRDSELNAAIDVAGESFANGEYEQSYQDHLALQERFGVNYSELDFNLGLSAQYSEKLDEAAGYYDKASTSADMILSSFAYNQGGVLLGNKKEYEAALSKFKTALIKDPLNEVARYNYELLARWMKRDEERKNQEENPPDPSDFAKRKKAEADRLVEQFRFRDALNLMNEALAQDQTVAAYQQFITTLQEVTEINEK</sequence>
<dbReference type="SUPFAM" id="SSF48452">
    <property type="entry name" value="TPR-like"/>
    <property type="match status" value="1"/>
</dbReference>
<evidence type="ECO:0000313" key="3">
    <source>
        <dbReference type="EMBL" id="KPQ19965.1"/>
    </source>
</evidence>
<dbReference type="Gene3D" id="1.25.40.10">
    <property type="entry name" value="Tetratricopeptide repeat domain"/>
    <property type="match status" value="1"/>
</dbReference>
<name>A0A0P7XRV4_9BACT</name>
<feature type="repeat" description="TPR" evidence="1">
    <location>
        <begin position="95"/>
        <end position="128"/>
    </location>
</feature>
<dbReference type="OrthoDB" id="597471at2"/>
<dbReference type="Proteomes" id="UP000050421">
    <property type="component" value="Unassembled WGS sequence"/>
</dbReference>
<dbReference type="eggNOG" id="COG0457">
    <property type="taxonomic scope" value="Bacteria"/>
</dbReference>
<proteinExistence type="predicted"/>
<protein>
    <submittedName>
        <fullName evidence="3">Uncharacterized protein</fullName>
    </submittedName>
</protein>
<evidence type="ECO:0000256" key="2">
    <source>
        <dbReference type="SAM" id="MobiDB-lite"/>
    </source>
</evidence>
<dbReference type="InterPro" id="IPR011990">
    <property type="entry name" value="TPR-like_helical_dom_sf"/>
</dbReference>